<protein>
    <submittedName>
        <fullName evidence="3">Glycosyltransferase family 1 protein</fullName>
    </submittedName>
</protein>
<dbReference type="EMBL" id="PJNW01000007">
    <property type="protein sequence ID" value="PKR89199.1"/>
    <property type="molecule type" value="Genomic_DNA"/>
</dbReference>
<feature type="domain" description="Glycosyl transferase family 1" evidence="2">
    <location>
        <begin position="241"/>
        <end position="397"/>
    </location>
</feature>
<organism evidence="3 4">
    <name type="scientific">Pleomorphomonas diazotrophica</name>
    <dbReference type="NCBI Taxonomy" id="1166257"/>
    <lineage>
        <taxon>Bacteria</taxon>
        <taxon>Pseudomonadati</taxon>
        <taxon>Pseudomonadota</taxon>
        <taxon>Alphaproteobacteria</taxon>
        <taxon>Hyphomicrobiales</taxon>
        <taxon>Pleomorphomonadaceae</taxon>
        <taxon>Pleomorphomonas</taxon>
    </lineage>
</organism>
<keyword evidence="1 3" id="KW-0808">Transferase</keyword>
<dbReference type="InterPro" id="IPR001296">
    <property type="entry name" value="Glyco_trans_1"/>
</dbReference>
<dbReference type="AlphaFoldDB" id="A0A1I4UGR4"/>
<dbReference type="PANTHER" id="PTHR46401:SF2">
    <property type="entry name" value="GLYCOSYLTRANSFERASE WBBK-RELATED"/>
    <property type="match status" value="1"/>
</dbReference>
<accession>A0A1I4UGR4</accession>
<dbReference type="Proteomes" id="UP000233491">
    <property type="component" value="Unassembled WGS sequence"/>
</dbReference>
<dbReference type="SUPFAM" id="SSF53756">
    <property type="entry name" value="UDP-Glycosyltransferase/glycogen phosphorylase"/>
    <property type="match status" value="1"/>
</dbReference>
<dbReference type="RefSeq" id="WP_101289207.1">
    <property type="nucleotide sequence ID" value="NZ_FOUQ01000008.1"/>
</dbReference>
<dbReference type="PANTHER" id="PTHR46401">
    <property type="entry name" value="GLYCOSYLTRANSFERASE WBBK-RELATED"/>
    <property type="match status" value="1"/>
</dbReference>
<dbReference type="OrthoDB" id="9801609at2"/>
<evidence type="ECO:0000313" key="4">
    <source>
        <dbReference type="Proteomes" id="UP000233491"/>
    </source>
</evidence>
<dbReference type="Gene3D" id="3.40.50.2000">
    <property type="entry name" value="Glycogen Phosphorylase B"/>
    <property type="match status" value="1"/>
</dbReference>
<evidence type="ECO:0000259" key="2">
    <source>
        <dbReference type="Pfam" id="PF00534"/>
    </source>
</evidence>
<keyword evidence="4" id="KW-1185">Reference proteome</keyword>
<proteinExistence type="predicted"/>
<evidence type="ECO:0000313" key="3">
    <source>
        <dbReference type="EMBL" id="PKR89199.1"/>
    </source>
</evidence>
<sequence>MSEIFFDLSELFLFSGVKFKYYGIVRTVMEVAYELNRLDPEVRFVVYSPYHRRFFEVFPRVGDASPTGVLDPNLPASATPVRLRQSVFDRNVFKSLFYFIWGKIVDFRNRRRWAQIPDGAVREVDLNGKVLVSLGRPKLMSDYLTAMAEAGINIRFVPLLHDMIPLHDFSGRTDFKPPRNFVHDNEVAIRAAALILTNSHFSRREVLHFSDSGLLPPVPEVVAVPLCHEMRLTDEPLVTLPPEGRYLLGVGLFNGRKNLECVVEAMLELQRRGAEVPDLVLAGGRRKKVETYLSSERFSSIAKHVRFVIDPNQTELRKLYEKAFALVLPSRMEGWGLPVGEALWCGTPALAADIPALREVGGDLALYFDPDKPADLANLLVGLQADPTSYGELRNRISVARSGLRTWNDVAGDVLAAVRKLP</sequence>
<reference evidence="3 4" key="1">
    <citation type="submission" date="2017-12" db="EMBL/GenBank/DDBJ databases">
        <title>Anaerobic carbon monoxide metabolism by Pleomorphomonas carboxyditropha sp. nov., a new mesophilic hydrogenogenic carboxidotroph.</title>
        <authorList>
            <person name="Esquivel-Elizondo S."/>
            <person name="Krajmalnik-Brown R."/>
        </authorList>
    </citation>
    <scope>NUCLEOTIDE SEQUENCE [LARGE SCALE GENOMIC DNA]</scope>
    <source>
        <strain evidence="3 4">R5-392</strain>
    </source>
</reference>
<gene>
    <name evidence="3" type="ORF">CXZ10_10975</name>
</gene>
<dbReference type="GO" id="GO:0016757">
    <property type="term" value="F:glycosyltransferase activity"/>
    <property type="evidence" value="ECO:0007669"/>
    <property type="project" value="InterPro"/>
</dbReference>
<evidence type="ECO:0000256" key="1">
    <source>
        <dbReference type="ARBA" id="ARBA00022679"/>
    </source>
</evidence>
<name>A0A1I4UGR4_9HYPH</name>
<dbReference type="Pfam" id="PF00534">
    <property type="entry name" value="Glycos_transf_1"/>
    <property type="match status" value="1"/>
</dbReference>
<comment type="caution">
    <text evidence="3">The sequence shown here is derived from an EMBL/GenBank/DDBJ whole genome shotgun (WGS) entry which is preliminary data.</text>
</comment>